<keyword evidence="2" id="KW-0732">Signal</keyword>
<feature type="region of interest" description="Disordered" evidence="3">
    <location>
        <begin position="53"/>
        <end position="76"/>
    </location>
</feature>
<evidence type="ECO:0000313" key="5">
    <source>
        <dbReference type="Proteomes" id="UP000232673"/>
    </source>
</evidence>
<evidence type="ECO:0000313" key="4">
    <source>
        <dbReference type="EMBL" id="PKD19607.1"/>
    </source>
</evidence>
<gene>
    <name evidence="4" type="ORF">APR41_03095</name>
</gene>
<accession>A0A2N0TXY5</accession>
<protein>
    <submittedName>
        <fullName evidence="4">Uncharacterized protein</fullName>
    </submittedName>
</protein>
<dbReference type="InterPro" id="IPR009742">
    <property type="entry name" value="Curlin_rpt"/>
</dbReference>
<dbReference type="GO" id="GO:0009289">
    <property type="term" value="C:pilus"/>
    <property type="evidence" value="ECO:0007669"/>
    <property type="project" value="InterPro"/>
</dbReference>
<name>A0A2N0TXY5_9FLAO</name>
<comment type="caution">
    <text evidence="4">The sequence shown here is derived from an EMBL/GenBank/DDBJ whole genome shotgun (WGS) entry which is preliminary data.</text>
</comment>
<proteinExistence type="inferred from homology"/>
<evidence type="ECO:0000256" key="1">
    <source>
        <dbReference type="ARBA" id="ARBA00009766"/>
    </source>
</evidence>
<feature type="compositionally biased region" description="Polar residues" evidence="3">
    <location>
        <begin position="53"/>
        <end position="64"/>
    </location>
</feature>
<sequence length="76" mass="8479">MAMEISLSLTQVGDRNYSQVVQGVKLNVGPYNDHTSNVEQIGDDNRSFIKQWGENNRSSVVQTGDDNDSKTFSAVW</sequence>
<evidence type="ECO:0000256" key="2">
    <source>
        <dbReference type="ARBA" id="ARBA00022729"/>
    </source>
</evidence>
<organism evidence="4 5">
    <name type="scientific">Salegentibacter salinarum</name>
    <dbReference type="NCBI Taxonomy" id="447422"/>
    <lineage>
        <taxon>Bacteria</taxon>
        <taxon>Pseudomonadati</taxon>
        <taxon>Bacteroidota</taxon>
        <taxon>Flavobacteriia</taxon>
        <taxon>Flavobacteriales</taxon>
        <taxon>Flavobacteriaceae</taxon>
        <taxon>Salegentibacter</taxon>
    </lineage>
</organism>
<dbReference type="EMBL" id="LKTS01000012">
    <property type="protein sequence ID" value="PKD19607.1"/>
    <property type="molecule type" value="Genomic_DNA"/>
</dbReference>
<dbReference type="STRING" id="447422.SAMN05660903_00632"/>
<reference evidence="4 5" key="1">
    <citation type="submission" date="2015-10" db="EMBL/GenBank/DDBJ databases">
        <title>Draft genome sequence of Salegentibacter salinarum KCTC 12975.</title>
        <authorList>
            <person name="Lin W."/>
            <person name="Zheng Q."/>
        </authorList>
    </citation>
    <scope>NUCLEOTIDE SEQUENCE [LARGE SCALE GENOMIC DNA]</scope>
    <source>
        <strain evidence="4 5">KCTC 12975</strain>
    </source>
</reference>
<dbReference type="GO" id="GO:0007155">
    <property type="term" value="P:cell adhesion"/>
    <property type="evidence" value="ECO:0007669"/>
    <property type="project" value="InterPro"/>
</dbReference>
<dbReference type="AlphaFoldDB" id="A0A2N0TXY5"/>
<dbReference type="Pfam" id="PF07012">
    <property type="entry name" value="Curlin_rpt"/>
    <property type="match status" value="1"/>
</dbReference>
<evidence type="ECO:0000256" key="3">
    <source>
        <dbReference type="SAM" id="MobiDB-lite"/>
    </source>
</evidence>
<comment type="similarity">
    <text evidence="1">Belongs to the CsgA/CsgB family.</text>
</comment>
<dbReference type="Proteomes" id="UP000232673">
    <property type="component" value="Unassembled WGS sequence"/>
</dbReference>
<keyword evidence="5" id="KW-1185">Reference proteome</keyword>